<keyword evidence="6" id="KW-1185">Reference proteome</keyword>
<dbReference type="PRINTS" id="PR00364">
    <property type="entry name" value="DISEASERSIST"/>
</dbReference>
<dbReference type="Gene3D" id="1.10.8.430">
    <property type="entry name" value="Helical domain of apoptotic protease-activating factors"/>
    <property type="match status" value="1"/>
</dbReference>
<proteinExistence type="predicted"/>
<feature type="domain" description="Disease resistance protein Roq1-like winged-helix" evidence="4">
    <location>
        <begin position="143"/>
        <end position="217"/>
    </location>
</feature>
<feature type="domain" description="NB-ARC" evidence="3">
    <location>
        <begin position="1"/>
        <end position="77"/>
    </location>
</feature>
<dbReference type="GO" id="GO:0006952">
    <property type="term" value="P:defense response"/>
    <property type="evidence" value="ECO:0007669"/>
    <property type="project" value="InterPro"/>
</dbReference>
<dbReference type="AlphaFoldDB" id="A0A4P1RNZ6"/>
<name>A0A4P1RNZ6_LUPAN</name>
<reference evidence="5 6" key="1">
    <citation type="journal article" date="2017" name="Plant Biotechnol. J.">
        <title>A comprehensive draft genome sequence for lupin (Lupinus angustifolius), an emerging health food: insights into plant-microbe interactions and legume evolution.</title>
        <authorList>
            <person name="Hane J.K."/>
            <person name="Ming Y."/>
            <person name="Kamphuis L.G."/>
            <person name="Nelson M.N."/>
            <person name="Garg G."/>
            <person name="Atkins C.A."/>
            <person name="Bayer P.E."/>
            <person name="Bravo A."/>
            <person name="Bringans S."/>
            <person name="Cannon S."/>
            <person name="Edwards D."/>
            <person name="Foley R."/>
            <person name="Gao L.L."/>
            <person name="Harrison M.J."/>
            <person name="Huang W."/>
            <person name="Hurgobin B."/>
            <person name="Li S."/>
            <person name="Liu C.W."/>
            <person name="McGrath A."/>
            <person name="Morahan G."/>
            <person name="Murray J."/>
            <person name="Weller J."/>
            <person name="Jian J."/>
            <person name="Singh K.B."/>
        </authorList>
    </citation>
    <scope>NUCLEOTIDE SEQUENCE [LARGE SCALE GENOMIC DNA]</scope>
    <source>
        <strain evidence="6">cv. Tanjil</strain>
        <tissue evidence="5">Whole plant</tissue>
    </source>
</reference>
<organism evidence="5 6">
    <name type="scientific">Lupinus angustifolius</name>
    <name type="common">Narrow-leaved blue lupine</name>
    <dbReference type="NCBI Taxonomy" id="3871"/>
    <lineage>
        <taxon>Eukaryota</taxon>
        <taxon>Viridiplantae</taxon>
        <taxon>Streptophyta</taxon>
        <taxon>Embryophyta</taxon>
        <taxon>Tracheophyta</taxon>
        <taxon>Spermatophyta</taxon>
        <taxon>Magnoliopsida</taxon>
        <taxon>eudicotyledons</taxon>
        <taxon>Gunneridae</taxon>
        <taxon>Pentapetalae</taxon>
        <taxon>rosids</taxon>
        <taxon>fabids</taxon>
        <taxon>Fabales</taxon>
        <taxon>Fabaceae</taxon>
        <taxon>Papilionoideae</taxon>
        <taxon>50 kb inversion clade</taxon>
        <taxon>genistoids sensu lato</taxon>
        <taxon>core genistoids</taxon>
        <taxon>Genisteae</taxon>
        <taxon>Lupinus</taxon>
    </lineage>
</organism>
<dbReference type="Pfam" id="PF00931">
    <property type="entry name" value="NB-ARC"/>
    <property type="match status" value="1"/>
</dbReference>
<evidence type="ECO:0000313" key="6">
    <source>
        <dbReference type="Proteomes" id="UP000188354"/>
    </source>
</evidence>
<gene>
    <name evidence="5" type="ORF">TanjilG_33013</name>
</gene>
<keyword evidence="2" id="KW-0677">Repeat</keyword>
<sequence>MLHRKKVLLILDDVDKQDQLHALVGHPDWFGDGSRIVVTTRDRQLLVSHGVETRYELDVLTENEALELLCWKAFKTNKVGKGYEEILKRSVLYASCLPLALELIGSTLCGKSIEEWKSAIDEFEVIPPKEIQKILKISFDALEEKEQQIFLDIACFFKGYELLEVEDILSAHYGVSVKYHIRVLVDKCLIKIEPFPKTVKLHDLIEDMGKEIVKQESPQDAGERNRLWLHQDIIHVLEENKGSRKIQIMILNFPYFEEGVVDWDGKALEKMENLKTLIIRNAFFL</sequence>
<dbReference type="Gramene" id="OIW14671">
    <property type="protein sequence ID" value="OIW14671"/>
    <property type="gene ID" value="TanjilG_33013"/>
</dbReference>
<dbReference type="Gene3D" id="3.40.50.300">
    <property type="entry name" value="P-loop containing nucleotide triphosphate hydrolases"/>
    <property type="match status" value="1"/>
</dbReference>
<dbReference type="PANTHER" id="PTHR11017">
    <property type="entry name" value="LEUCINE-RICH REPEAT-CONTAINING PROTEIN"/>
    <property type="match status" value="1"/>
</dbReference>
<accession>A0A4P1RNZ6</accession>
<dbReference type="SUPFAM" id="SSF46785">
    <property type="entry name" value="Winged helix' DNA-binding domain"/>
    <property type="match status" value="1"/>
</dbReference>
<dbReference type="Pfam" id="PF23282">
    <property type="entry name" value="WHD_ROQ1"/>
    <property type="match status" value="1"/>
</dbReference>
<evidence type="ECO:0000313" key="5">
    <source>
        <dbReference type="EMBL" id="OIW14671.1"/>
    </source>
</evidence>
<dbReference type="EMBL" id="CM007363">
    <property type="protein sequence ID" value="OIW14671.1"/>
    <property type="molecule type" value="Genomic_DNA"/>
</dbReference>
<dbReference type="InterPro" id="IPR058192">
    <property type="entry name" value="WHD_ROQ1-like"/>
</dbReference>
<keyword evidence="1" id="KW-0433">Leucine-rich repeat</keyword>
<dbReference type="InterPro" id="IPR044974">
    <property type="entry name" value="Disease_R_plants"/>
</dbReference>
<dbReference type="PANTHER" id="PTHR11017:SF570">
    <property type="entry name" value="DISEASE RESISTANCE PROTEIN (TIR-NBS CLASS)-RELATED"/>
    <property type="match status" value="1"/>
</dbReference>
<dbReference type="Proteomes" id="UP000188354">
    <property type="component" value="Chromosome LG03"/>
</dbReference>
<evidence type="ECO:0000256" key="1">
    <source>
        <dbReference type="ARBA" id="ARBA00022614"/>
    </source>
</evidence>
<dbReference type="SUPFAM" id="SSF52540">
    <property type="entry name" value="P-loop containing nucleoside triphosphate hydrolases"/>
    <property type="match status" value="1"/>
</dbReference>
<evidence type="ECO:0000259" key="4">
    <source>
        <dbReference type="Pfam" id="PF23282"/>
    </source>
</evidence>
<protein>
    <submittedName>
        <fullName evidence="5">Uncharacterized protein</fullName>
    </submittedName>
</protein>
<dbReference type="InterPro" id="IPR027417">
    <property type="entry name" value="P-loop_NTPase"/>
</dbReference>
<dbReference type="InterPro" id="IPR036390">
    <property type="entry name" value="WH_DNA-bd_sf"/>
</dbReference>
<dbReference type="InterPro" id="IPR002182">
    <property type="entry name" value="NB-ARC"/>
</dbReference>
<dbReference type="STRING" id="3871.A0A4P1RNZ6"/>
<evidence type="ECO:0000256" key="2">
    <source>
        <dbReference type="ARBA" id="ARBA00022737"/>
    </source>
</evidence>
<dbReference type="InterPro" id="IPR042197">
    <property type="entry name" value="Apaf_helical"/>
</dbReference>
<evidence type="ECO:0000259" key="3">
    <source>
        <dbReference type="Pfam" id="PF00931"/>
    </source>
</evidence>
<dbReference type="GO" id="GO:0043531">
    <property type="term" value="F:ADP binding"/>
    <property type="evidence" value="ECO:0007669"/>
    <property type="project" value="InterPro"/>
</dbReference>